<dbReference type="OrthoDB" id="8371972at2"/>
<keyword evidence="1" id="KW-0175">Coiled coil</keyword>
<dbReference type="Proteomes" id="UP000193083">
    <property type="component" value="Unassembled WGS sequence"/>
</dbReference>
<dbReference type="AlphaFoldDB" id="A0A1X7PCY8"/>
<name>A0A1X7PCY8_9HYPH</name>
<organism evidence="2 3">
    <name type="scientific">Mesorhizobium australicum</name>
    <dbReference type="NCBI Taxonomy" id="536018"/>
    <lineage>
        <taxon>Bacteria</taxon>
        <taxon>Pseudomonadati</taxon>
        <taxon>Pseudomonadota</taxon>
        <taxon>Alphaproteobacteria</taxon>
        <taxon>Hyphomicrobiales</taxon>
        <taxon>Phyllobacteriaceae</taxon>
        <taxon>Mesorhizobium</taxon>
    </lineage>
</organism>
<protein>
    <submittedName>
        <fullName evidence="2">Uncharacterized protein</fullName>
    </submittedName>
</protein>
<accession>A0A1X7PCY8</accession>
<reference evidence="2 3" key="1">
    <citation type="submission" date="2017-04" db="EMBL/GenBank/DDBJ databases">
        <authorList>
            <person name="Afonso C.L."/>
            <person name="Miller P.J."/>
            <person name="Scott M.A."/>
            <person name="Spackman E."/>
            <person name="Goraichik I."/>
            <person name="Dimitrov K.M."/>
            <person name="Suarez D.L."/>
            <person name="Swayne D.E."/>
        </authorList>
    </citation>
    <scope>NUCLEOTIDE SEQUENCE [LARGE SCALE GENOMIC DNA]</scope>
    <source>
        <strain evidence="2 3">B5P</strain>
    </source>
</reference>
<sequence>MAEVSYQFLEELLRRLHERMDRFEHSLGEIKHEIVAMRLQNMGMQTDINNIYGVTGRIDQRLDRIENRLELRELAEKPQSPYEPQK</sequence>
<keyword evidence="3" id="KW-1185">Reference proteome</keyword>
<feature type="coiled-coil region" evidence="1">
    <location>
        <begin position="6"/>
        <end position="33"/>
    </location>
</feature>
<evidence type="ECO:0000313" key="2">
    <source>
        <dbReference type="EMBL" id="SMH49145.1"/>
    </source>
</evidence>
<evidence type="ECO:0000313" key="3">
    <source>
        <dbReference type="Proteomes" id="UP000193083"/>
    </source>
</evidence>
<evidence type="ECO:0000256" key="1">
    <source>
        <dbReference type="SAM" id="Coils"/>
    </source>
</evidence>
<dbReference type="EMBL" id="FXBL01000004">
    <property type="protein sequence ID" value="SMH49145.1"/>
    <property type="molecule type" value="Genomic_DNA"/>
</dbReference>
<dbReference type="RefSeq" id="WP_085465630.1">
    <property type="nucleotide sequence ID" value="NZ_FXBL01000004.1"/>
</dbReference>
<proteinExistence type="predicted"/>
<gene>
    <name evidence="2" type="ORF">SAMN02982922_3867</name>
</gene>